<dbReference type="SUPFAM" id="SSF102405">
    <property type="entry name" value="MCP/YpsA-like"/>
    <property type="match status" value="1"/>
</dbReference>
<accession>A0A2M6WIB1</accession>
<dbReference type="PANTHER" id="PTHR43022">
    <property type="entry name" value="PROTEIN SMF"/>
    <property type="match status" value="1"/>
</dbReference>
<dbReference type="EMBL" id="PFBA01000018">
    <property type="protein sequence ID" value="PIT92505.1"/>
    <property type="molecule type" value="Genomic_DNA"/>
</dbReference>
<comment type="similarity">
    <text evidence="1">Belongs to the DprA/Smf family.</text>
</comment>
<reference evidence="4" key="1">
    <citation type="submission" date="2017-09" db="EMBL/GenBank/DDBJ databases">
        <title>Depth-based differentiation of microbial function through sediment-hosted aquifers and enrichment of novel symbionts in the deep terrestrial subsurface.</title>
        <authorList>
            <person name="Probst A.J."/>
            <person name="Ladd B."/>
            <person name="Jarett J.K."/>
            <person name="Geller-Mcgrath D.E."/>
            <person name="Sieber C.M.K."/>
            <person name="Emerson J.B."/>
            <person name="Anantharaman K."/>
            <person name="Thomas B.C."/>
            <person name="Malmstrom R."/>
            <person name="Stieglmeier M."/>
            <person name="Klingl A."/>
            <person name="Woyke T."/>
            <person name="Ryan C.M."/>
            <person name="Banfield J.F."/>
        </authorList>
    </citation>
    <scope>NUCLEOTIDE SEQUENCE [LARGE SCALE GENOMIC DNA]</scope>
</reference>
<dbReference type="Pfam" id="PF02481">
    <property type="entry name" value="DNA_processg_A"/>
    <property type="match status" value="1"/>
</dbReference>
<dbReference type="Proteomes" id="UP000228635">
    <property type="component" value="Unassembled WGS sequence"/>
</dbReference>
<dbReference type="NCBIfam" id="TIGR00732">
    <property type="entry name" value="dprA"/>
    <property type="match status" value="1"/>
</dbReference>
<gene>
    <name evidence="3" type="primary">dprA</name>
    <name evidence="3" type="ORF">COU08_02070</name>
</gene>
<sequence length="346" mass="38307">MDTKKDNEAQSYNALAVALGGDYRKLATAKEKYKTWERAWEQEQRTNNVSKEREWEKLEKHNIKLSLNTDPEFPELLKEMPWQPHALYWKGDGLKSNESRVAIVGTRKCTPQGGKIAREFGRDVARRGVVVVSGLAMGIDTNAHEGALDERGKTIAVLACGLDTTYPKQNETLAKRIQESGGTVVSEYPPGSEAFPGRFIERNRIVSGLSQVSLIVESPKKSGAKATARFALEQNREVLVVPGSIKHPNYAGSLELIQGGAGLAISAEDILRCFGDAFVAPEYEQEKALSDPVQTVIVKTLQQSGEPLTVDKIQKLSKIDLITLNQYLGMMVVEEKINEQGGRYYL</sequence>
<evidence type="ECO:0000256" key="1">
    <source>
        <dbReference type="ARBA" id="ARBA00006525"/>
    </source>
</evidence>
<feature type="domain" description="Smf/DprA SLOG" evidence="2">
    <location>
        <begin position="67"/>
        <end position="273"/>
    </location>
</feature>
<evidence type="ECO:0000259" key="2">
    <source>
        <dbReference type="Pfam" id="PF02481"/>
    </source>
</evidence>
<dbReference type="InterPro" id="IPR003488">
    <property type="entry name" value="DprA"/>
</dbReference>
<dbReference type="InterPro" id="IPR057666">
    <property type="entry name" value="DrpA_SLOG"/>
</dbReference>
<comment type="caution">
    <text evidence="3">The sequence shown here is derived from an EMBL/GenBank/DDBJ whole genome shotgun (WGS) entry which is preliminary data.</text>
</comment>
<proteinExistence type="inferred from homology"/>
<evidence type="ECO:0000313" key="3">
    <source>
        <dbReference type="EMBL" id="PIT92505.1"/>
    </source>
</evidence>
<dbReference type="GO" id="GO:0009294">
    <property type="term" value="P:DNA-mediated transformation"/>
    <property type="evidence" value="ECO:0007669"/>
    <property type="project" value="InterPro"/>
</dbReference>
<evidence type="ECO:0000313" key="4">
    <source>
        <dbReference type="Proteomes" id="UP000228635"/>
    </source>
</evidence>
<organism evidence="3 4">
    <name type="scientific">Candidatus Harrisonbacteria bacterium CG10_big_fil_rev_8_21_14_0_10_42_17</name>
    <dbReference type="NCBI Taxonomy" id="1974584"/>
    <lineage>
        <taxon>Bacteria</taxon>
        <taxon>Candidatus Harrisoniibacteriota</taxon>
    </lineage>
</organism>
<protein>
    <submittedName>
        <fullName evidence="3">DNA-protecting protein DprA</fullName>
    </submittedName>
</protein>
<dbReference type="PANTHER" id="PTHR43022:SF1">
    <property type="entry name" value="PROTEIN SMF"/>
    <property type="match status" value="1"/>
</dbReference>
<dbReference type="Gene3D" id="3.40.50.450">
    <property type="match status" value="1"/>
</dbReference>
<name>A0A2M6WIB1_9BACT</name>
<dbReference type="AlphaFoldDB" id="A0A2M6WIB1"/>